<dbReference type="GO" id="GO:0098609">
    <property type="term" value="P:cell-cell adhesion"/>
    <property type="evidence" value="ECO:0007669"/>
    <property type="project" value="TreeGrafter"/>
</dbReference>
<proteinExistence type="predicted"/>
<dbReference type="GO" id="GO:0005178">
    <property type="term" value="F:integrin binding"/>
    <property type="evidence" value="ECO:0007669"/>
    <property type="project" value="TreeGrafter"/>
</dbReference>
<protein>
    <recommendedName>
        <fullName evidence="1">Talin N-terminal F0 domain-containing protein</fullName>
    </recommendedName>
</protein>
<evidence type="ECO:0000313" key="2">
    <source>
        <dbReference type="EMBL" id="KAJ8935036.1"/>
    </source>
</evidence>
<organism evidence="2 3">
    <name type="scientific">Rhamnusium bicolor</name>
    <dbReference type="NCBI Taxonomy" id="1586634"/>
    <lineage>
        <taxon>Eukaryota</taxon>
        <taxon>Metazoa</taxon>
        <taxon>Ecdysozoa</taxon>
        <taxon>Arthropoda</taxon>
        <taxon>Hexapoda</taxon>
        <taxon>Insecta</taxon>
        <taxon>Pterygota</taxon>
        <taxon>Neoptera</taxon>
        <taxon>Endopterygota</taxon>
        <taxon>Coleoptera</taxon>
        <taxon>Polyphaga</taxon>
        <taxon>Cucujiformia</taxon>
        <taxon>Chrysomeloidea</taxon>
        <taxon>Cerambycidae</taxon>
        <taxon>Lepturinae</taxon>
        <taxon>Rhagiini</taxon>
        <taxon>Rhamnusium</taxon>
    </lineage>
</organism>
<dbReference type="AlphaFoldDB" id="A0AAV8X9F8"/>
<dbReference type="GO" id="GO:0005737">
    <property type="term" value="C:cytoplasm"/>
    <property type="evidence" value="ECO:0007669"/>
    <property type="project" value="TreeGrafter"/>
</dbReference>
<dbReference type="Gene3D" id="3.10.20.90">
    <property type="entry name" value="Phosphatidylinositol 3-kinase Catalytic Subunit, Chain A, domain 1"/>
    <property type="match status" value="1"/>
</dbReference>
<evidence type="ECO:0000259" key="1">
    <source>
        <dbReference type="Pfam" id="PF16511"/>
    </source>
</evidence>
<comment type="caution">
    <text evidence="2">The sequence shown here is derived from an EMBL/GenBank/DDBJ whole genome shotgun (WGS) entry which is preliminary data.</text>
</comment>
<dbReference type="PANTHER" id="PTHR19981">
    <property type="entry name" value="TALIN"/>
    <property type="match status" value="1"/>
</dbReference>
<dbReference type="PANTHER" id="PTHR19981:SF1">
    <property type="entry name" value="RHEA, ISOFORM B"/>
    <property type="match status" value="1"/>
</dbReference>
<name>A0AAV8X9F8_9CUCU</name>
<sequence>MFTKDYGLFLTDEDNKTGVWLEPARNLEYYLLRNGDTIEYRKKLRTLRVKMLDGKSFSLYNK</sequence>
<feature type="domain" description="Talin N-terminal F0" evidence="1">
    <location>
        <begin position="4"/>
        <end position="42"/>
    </location>
</feature>
<dbReference type="EMBL" id="JANEYF010003637">
    <property type="protein sequence ID" value="KAJ8935036.1"/>
    <property type="molecule type" value="Genomic_DNA"/>
</dbReference>
<dbReference type="GO" id="GO:0030036">
    <property type="term" value="P:actin cytoskeleton organization"/>
    <property type="evidence" value="ECO:0007669"/>
    <property type="project" value="TreeGrafter"/>
</dbReference>
<dbReference type="GO" id="GO:0005886">
    <property type="term" value="C:plasma membrane"/>
    <property type="evidence" value="ECO:0007669"/>
    <property type="project" value="TreeGrafter"/>
</dbReference>
<reference evidence="2" key="1">
    <citation type="journal article" date="2023" name="Insect Mol. Biol.">
        <title>Genome sequencing provides insights into the evolution of gene families encoding plant cell wall-degrading enzymes in longhorned beetles.</title>
        <authorList>
            <person name="Shin N.R."/>
            <person name="Okamura Y."/>
            <person name="Kirsch R."/>
            <person name="Pauchet Y."/>
        </authorList>
    </citation>
    <scope>NUCLEOTIDE SEQUENCE</scope>
    <source>
        <strain evidence="2">RBIC_L_NR</strain>
    </source>
</reference>
<evidence type="ECO:0000313" key="3">
    <source>
        <dbReference type="Proteomes" id="UP001162156"/>
    </source>
</evidence>
<accession>A0AAV8X9F8</accession>
<dbReference type="Pfam" id="PF16511">
    <property type="entry name" value="FERM_f0"/>
    <property type="match status" value="1"/>
</dbReference>
<gene>
    <name evidence="2" type="ORF">NQ314_013061</name>
</gene>
<keyword evidence="3" id="KW-1185">Reference proteome</keyword>
<dbReference type="InterPro" id="IPR032425">
    <property type="entry name" value="FERM_f0"/>
</dbReference>
<dbReference type="GO" id="GO:0005925">
    <property type="term" value="C:focal adhesion"/>
    <property type="evidence" value="ECO:0007669"/>
    <property type="project" value="TreeGrafter"/>
</dbReference>
<dbReference type="Proteomes" id="UP001162156">
    <property type="component" value="Unassembled WGS sequence"/>
</dbReference>